<keyword evidence="9 13" id="KW-0133">Cell shape</keyword>
<dbReference type="EMBL" id="JARMDB010000011">
    <property type="protein sequence ID" value="MED1567576.1"/>
    <property type="molecule type" value="Genomic_DNA"/>
</dbReference>
<dbReference type="RefSeq" id="WP_327920462.1">
    <property type="nucleotide sequence ID" value="NZ_JARMDB010000011.1"/>
</dbReference>
<dbReference type="SUPFAM" id="SSF56059">
    <property type="entry name" value="Glutathione synthetase ATP-binding domain-like"/>
    <property type="match status" value="1"/>
</dbReference>
<reference evidence="16 17" key="1">
    <citation type="submission" date="2023-03" db="EMBL/GenBank/DDBJ databases">
        <title>Bacillus Genome Sequencing.</title>
        <authorList>
            <person name="Dunlap C."/>
        </authorList>
    </citation>
    <scope>NUCLEOTIDE SEQUENCE [LARGE SCALE GENOMIC DNA]</scope>
    <source>
        <strain evidence="16 17">B-615</strain>
    </source>
</reference>
<dbReference type="GO" id="GO:0016874">
    <property type="term" value="F:ligase activity"/>
    <property type="evidence" value="ECO:0007669"/>
    <property type="project" value="UniProtKB-KW"/>
</dbReference>
<evidence type="ECO:0000256" key="14">
    <source>
        <dbReference type="PROSITE-ProRule" id="PRU00409"/>
    </source>
</evidence>
<dbReference type="PROSITE" id="PS00843">
    <property type="entry name" value="DALA_DALA_LIGASE_1"/>
    <property type="match status" value="1"/>
</dbReference>
<keyword evidence="5" id="KW-0479">Metal-binding</keyword>
<evidence type="ECO:0000256" key="12">
    <source>
        <dbReference type="ARBA" id="ARBA00023316"/>
    </source>
</evidence>
<feature type="domain" description="ATP-grasp" evidence="15">
    <location>
        <begin position="132"/>
        <end position="338"/>
    </location>
</feature>
<dbReference type="PIRSF" id="PIRSF039102">
    <property type="entry name" value="Ddl/VanB"/>
    <property type="match status" value="1"/>
</dbReference>
<evidence type="ECO:0000313" key="16">
    <source>
        <dbReference type="EMBL" id="MED1567576.1"/>
    </source>
</evidence>
<dbReference type="InterPro" id="IPR011761">
    <property type="entry name" value="ATP-grasp"/>
</dbReference>
<evidence type="ECO:0000256" key="9">
    <source>
        <dbReference type="ARBA" id="ARBA00022960"/>
    </source>
</evidence>
<dbReference type="InterPro" id="IPR011095">
    <property type="entry name" value="Dala_Dala_lig_C"/>
</dbReference>
<keyword evidence="4 13" id="KW-0436">Ligase</keyword>
<sequence length="357" mass="40504">MKQKVFVLYGGKSAEHEVSLESALNVLNELNQDKYDVFAVYITPEGNWSKPRLTCNGEILKSQLIMDTKDNLGQSMCEFLQELDGNSIVFPVLHGTYGEDGKLQGMLEMLNIAYVGNDVLASAVGMDKVWSKKVFAQHLIPQTPHVYFNTEQYNHNKKNCIKDVVTQVGLPCYVKPSNMGSSIGISYCKTEEELVQAIEVAFLYDKKILIEKEIVGKEVIVGVIGNEKPHCSLAGEWKREQTFFNFEDKYEDEHLTPQIPAIIPDTTYLELCKYAKEAYTALEGSGLMRIDFFVTESNTIYLNEVNTLPGFTKHSMFPLLFDKTDGMKYSELLDHLIQLGLLKHSNKNNIQFRRAEL</sequence>
<comment type="similarity">
    <text evidence="3 13">Belongs to the D-alanine--D-alanine ligase family.</text>
</comment>
<comment type="caution">
    <text evidence="16">The sequence shown here is derived from an EMBL/GenBank/DDBJ whole genome shotgun (WGS) entry which is preliminary data.</text>
</comment>
<dbReference type="InterPro" id="IPR005905">
    <property type="entry name" value="D_ala_D_ala"/>
</dbReference>
<evidence type="ECO:0000256" key="4">
    <source>
        <dbReference type="ARBA" id="ARBA00022598"/>
    </source>
</evidence>
<comment type="catalytic activity">
    <reaction evidence="13">
        <text>2 D-alanine + ATP = D-alanyl-D-alanine + ADP + phosphate + H(+)</text>
        <dbReference type="Rhea" id="RHEA:11224"/>
        <dbReference type="ChEBI" id="CHEBI:15378"/>
        <dbReference type="ChEBI" id="CHEBI:30616"/>
        <dbReference type="ChEBI" id="CHEBI:43474"/>
        <dbReference type="ChEBI" id="CHEBI:57416"/>
        <dbReference type="ChEBI" id="CHEBI:57822"/>
        <dbReference type="ChEBI" id="CHEBI:456216"/>
        <dbReference type="EC" id="6.3.2.4"/>
    </reaction>
</comment>
<dbReference type="Pfam" id="PF01820">
    <property type="entry name" value="Dala_Dala_lig_N"/>
    <property type="match status" value="1"/>
</dbReference>
<evidence type="ECO:0000259" key="15">
    <source>
        <dbReference type="PROSITE" id="PS50975"/>
    </source>
</evidence>
<comment type="cofactor">
    <cofactor evidence="1">
        <name>Mn(2+)</name>
        <dbReference type="ChEBI" id="CHEBI:29035"/>
    </cofactor>
</comment>
<comment type="pathway">
    <text evidence="13">Cell wall biogenesis; peptidoglycan biosynthesis.</text>
</comment>
<keyword evidence="17" id="KW-1185">Reference proteome</keyword>
<dbReference type="InterPro" id="IPR016185">
    <property type="entry name" value="PreATP-grasp_dom_sf"/>
</dbReference>
<accession>A0ABU6MY03</accession>
<evidence type="ECO:0000256" key="5">
    <source>
        <dbReference type="ARBA" id="ARBA00022723"/>
    </source>
</evidence>
<evidence type="ECO:0000313" key="17">
    <source>
        <dbReference type="Proteomes" id="UP001309448"/>
    </source>
</evidence>
<evidence type="ECO:0000256" key="13">
    <source>
        <dbReference type="HAMAP-Rule" id="MF_00047"/>
    </source>
</evidence>
<dbReference type="EC" id="6.3.2.4" evidence="13"/>
<protein>
    <recommendedName>
        <fullName evidence="13">D-alanine--D-alanine ligase</fullName>
        <ecNumber evidence="13">6.3.2.4</ecNumber>
    </recommendedName>
    <alternativeName>
        <fullName evidence="13">D-Ala-D-Ala ligase</fullName>
    </alternativeName>
    <alternativeName>
        <fullName evidence="13">D-alanylalanine synthetase</fullName>
    </alternativeName>
</protein>
<dbReference type="PROSITE" id="PS50975">
    <property type="entry name" value="ATP_GRASP"/>
    <property type="match status" value="1"/>
</dbReference>
<evidence type="ECO:0000256" key="8">
    <source>
        <dbReference type="ARBA" id="ARBA00022842"/>
    </source>
</evidence>
<evidence type="ECO:0000256" key="7">
    <source>
        <dbReference type="ARBA" id="ARBA00022840"/>
    </source>
</evidence>
<keyword evidence="7 14" id="KW-0067">ATP-binding</keyword>
<dbReference type="PANTHER" id="PTHR23132">
    <property type="entry name" value="D-ALANINE--D-ALANINE LIGASE"/>
    <property type="match status" value="1"/>
</dbReference>
<evidence type="ECO:0000256" key="3">
    <source>
        <dbReference type="ARBA" id="ARBA00010871"/>
    </source>
</evidence>
<dbReference type="PANTHER" id="PTHR23132:SF25">
    <property type="entry name" value="D-ALANINE--D-ALANINE LIGASE A"/>
    <property type="match status" value="1"/>
</dbReference>
<dbReference type="Pfam" id="PF07478">
    <property type="entry name" value="Dala_Dala_lig_C"/>
    <property type="match status" value="1"/>
</dbReference>
<comment type="subcellular location">
    <subcellularLocation>
        <location evidence="13">Cytoplasm</location>
    </subcellularLocation>
</comment>
<gene>
    <name evidence="13" type="primary">ddl</name>
    <name evidence="16" type="ORF">P4U88_16815</name>
</gene>
<keyword evidence="13" id="KW-0963">Cytoplasm</keyword>
<organism evidence="16 17">
    <name type="scientific">Bacillus paramycoides</name>
    <dbReference type="NCBI Taxonomy" id="2026194"/>
    <lineage>
        <taxon>Bacteria</taxon>
        <taxon>Bacillati</taxon>
        <taxon>Bacillota</taxon>
        <taxon>Bacilli</taxon>
        <taxon>Bacillales</taxon>
        <taxon>Bacillaceae</taxon>
        <taxon>Bacillus</taxon>
        <taxon>Bacillus cereus group</taxon>
    </lineage>
</organism>
<dbReference type="NCBIfam" id="NF002528">
    <property type="entry name" value="PRK01966.1-4"/>
    <property type="match status" value="1"/>
</dbReference>
<proteinExistence type="inferred from homology"/>
<dbReference type="Proteomes" id="UP001309448">
    <property type="component" value="Unassembled WGS sequence"/>
</dbReference>
<dbReference type="InterPro" id="IPR011127">
    <property type="entry name" value="Dala_Dala_lig_N"/>
</dbReference>
<comment type="function">
    <text evidence="13">Cell wall formation.</text>
</comment>
<evidence type="ECO:0000256" key="10">
    <source>
        <dbReference type="ARBA" id="ARBA00022984"/>
    </source>
</evidence>
<evidence type="ECO:0000256" key="2">
    <source>
        <dbReference type="ARBA" id="ARBA00001946"/>
    </source>
</evidence>
<dbReference type="Gene3D" id="3.30.1490.20">
    <property type="entry name" value="ATP-grasp fold, A domain"/>
    <property type="match status" value="1"/>
</dbReference>
<keyword evidence="12 13" id="KW-0961">Cell wall biogenesis/degradation</keyword>
<evidence type="ECO:0000256" key="1">
    <source>
        <dbReference type="ARBA" id="ARBA00001936"/>
    </source>
</evidence>
<dbReference type="Gene3D" id="3.30.470.20">
    <property type="entry name" value="ATP-grasp fold, B domain"/>
    <property type="match status" value="1"/>
</dbReference>
<keyword evidence="6 14" id="KW-0547">Nucleotide-binding</keyword>
<comment type="cofactor">
    <cofactor evidence="2">
        <name>Mg(2+)</name>
        <dbReference type="ChEBI" id="CHEBI:18420"/>
    </cofactor>
</comment>
<dbReference type="SUPFAM" id="SSF52440">
    <property type="entry name" value="PreATP-grasp domain"/>
    <property type="match status" value="1"/>
</dbReference>
<dbReference type="InterPro" id="IPR000291">
    <property type="entry name" value="D-Ala_lig_Van_CS"/>
</dbReference>
<name>A0ABU6MY03_9BACI</name>
<dbReference type="HAMAP" id="MF_00047">
    <property type="entry name" value="Dala_Dala_lig"/>
    <property type="match status" value="1"/>
</dbReference>
<evidence type="ECO:0000256" key="6">
    <source>
        <dbReference type="ARBA" id="ARBA00022741"/>
    </source>
</evidence>
<dbReference type="NCBIfam" id="TIGR01205">
    <property type="entry name" value="D_ala_D_alaTIGR"/>
    <property type="match status" value="1"/>
</dbReference>
<keyword evidence="10 13" id="KW-0573">Peptidoglycan synthesis</keyword>
<evidence type="ECO:0000256" key="11">
    <source>
        <dbReference type="ARBA" id="ARBA00023211"/>
    </source>
</evidence>
<keyword evidence="11" id="KW-0464">Manganese</keyword>
<keyword evidence="8" id="KW-0460">Magnesium</keyword>
<dbReference type="Gene3D" id="3.40.50.20">
    <property type="match status" value="1"/>
</dbReference>
<dbReference type="InterPro" id="IPR013815">
    <property type="entry name" value="ATP_grasp_subdomain_1"/>
</dbReference>